<feature type="domain" description="Vps16 N-terminal" evidence="1">
    <location>
        <begin position="143"/>
        <end position="400"/>
    </location>
</feature>
<evidence type="ECO:0000313" key="3">
    <source>
        <dbReference type="Proteomes" id="UP000001542"/>
    </source>
</evidence>
<dbReference type="EMBL" id="DS113586">
    <property type="protein sequence ID" value="EAY00872.1"/>
    <property type="molecule type" value="Genomic_DNA"/>
</dbReference>
<dbReference type="PANTHER" id="PTHR12811">
    <property type="entry name" value="VACUOLAR PROTEIN SORTING VPS16"/>
    <property type="match status" value="1"/>
</dbReference>
<dbReference type="GO" id="GO:0006886">
    <property type="term" value="P:intracellular protein transport"/>
    <property type="evidence" value="ECO:0007669"/>
    <property type="project" value="InterPro"/>
</dbReference>
<dbReference type="GO" id="GO:0003779">
    <property type="term" value="F:actin binding"/>
    <property type="evidence" value="ECO:0000318"/>
    <property type="project" value="GO_Central"/>
</dbReference>
<dbReference type="STRING" id="5722.A2F2H2"/>
<dbReference type="GO" id="GO:0030897">
    <property type="term" value="C:HOPS complex"/>
    <property type="evidence" value="ECO:0000318"/>
    <property type="project" value="GO_Central"/>
</dbReference>
<dbReference type="OrthoDB" id="1792at2759"/>
<evidence type="ECO:0000313" key="2">
    <source>
        <dbReference type="EMBL" id="EAY00872.1"/>
    </source>
</evidence>
<accession>A2F2H2</accession>
<dbReference type="AlphaFoldDB" id="A2F2H2"/>
<keyword evidence="3" id="KW-1185">Reference proteome</keyword>
<sequence>MQTLINNRHCTAEEINSYKQNICQIEDLHVKWEPILTCFPSFAFEQYFDRFSGGLDGRLIAHYNKPIGSASKYIRLYDHEFNKIDEIYLALDVKDAFIYTTSNDYVVALVCKHSGLLCSIYYHGRLFSSIPIQCNDDVSNCYFLDSGMVFITRQNDVWFLPHFKDPYVYAHINAEESLSRIVAIPPQDSATGELIFYAMGYSEKIYVGTSESIKVLDLPEEVQYFALSPTNEFIAFLLNNNYILITPSDFSECYCYYDTGVEQPAASFQWLSTMILIGYENEVYLFTSQQTINSWGFEGKPLIFSDSKHALVFTNTKLYELSVIGNELVEALDLTSRSPGSVLLNSVISENLHLVDSLNDRSKLKEGIESLITAAAEITTSERMQRTFLMAATIGNGFNDTSSKEITNLAKELRLSNDLRKNLKIYMTPTSIEKLKYSPTIPMKYCDSGNHATAFEVAEFLGVEKSPIVTDWACTIIELFKEDEDAFSIIKSRICPEFDATSISIAASNIGRHELAAKIASLEPYPLKLIDFFVSIGNWDGAITAACRSIDSKKFISTCMLAMEKGATEELRNVLRRDRFVYHSFCSLTENNVVAQQLLSSITGTESYVDNSIRKIQKDLISNYSKIEPIMSASEALNRLSTAVQKYNIPVFQQKMVDKFTDNIRAQEKFVEMENIGLPFNKAIELFVKKEDLDGALKFADRAKVGEERAQVVIARTVILGGYKDLYKRVAHNLKYAWRISAAMILIRDGKESAEKFISEIPEEKDRQSILEAYQAGLLSINELDTKSISDCIMLKKKLFSN</sequence>
<dbReference type="GO" id="GO:0042144">
    <property type="term" value="P:vacuole fusion, non-autophagic"/>
    <property type="evidence" value="ECO:0000318"/>
    <property type="project" value="GO_Central"/>
</dbReference>
<gene>
    <name evidence="2" type="ORF">TVAG_265750</name>
</gene>
<dbReference type="GO" id="GO:0016197">
    <property type="term" value="P:endosomal transport"/>
    <property type="evidence" value="ECO:0000318"/>
    <property type="project" value="GO_Central"/>
</dbReference>
<dbReference type="Proteomes" id="UP000001542">
    <property type="component" value="Unassembled WGS sequence"/>
</dbReference>
<reference evidence="2" key="2">
    <citation type="journal article" date="2007" name="Science">
        <title>Draft genome sequence of the sexually transmitted pathogen Trichomonas vaginalis.</title>
        <authorList>
            <person name="Carlton J.M."/>
            <person name="Hirt R.P."/>
            <person name="Silva J.C."/>
            <person name="Delcher A.L."/>
            <person name="Schatz M."/>
            <person name="Zhao Q."/>
            <person name="Wortman J.R."/>
            <person name="Bidwell S.L."/>
            <person name="Alsmark U.C.M."/>
            <person name="Besteiro S."/>
            <person name="Sicheritz-Ponten T."/>
            <person name="Noel C.J."/>
            <person name="Dacks J.B."/>
            <person name="Foster P.G."/>
            <person name="Simillion C."/>
            <person name="Van de Peer Y."/>
            <person name="Miranda-Saavedra D."/>
            <person name="Barton G.J."/>
            <person name="Westrop G.D."/>
            <person name="Mueller S."/>
            <person name="Dessi D."/>
            <person name="Fiori P.L."/>
            <person name="Ren Q."/>
            <person name="Paulsen I."/>
            <person name="Zhang H."/>
            <person name="Bastida-Corcuera F.D."/>
            <person name="Simoes-Barbosa A."/>
            <person name="Brown M.T."/>
            <person name="Hayes R.D."/>
            <person name="Mukherjee M."/>
            <person name="Okumura C.Y."/>
            <person name="Schneider R."/>
            <person name="Smith A.J."/>
            <person name="Vanacova S."/>
            <person name="Villalvazo M."/>
            <person name="Haas B.J."/>
            <person name="Pertea M."/>
            <person name="Feldblyum T.V."/>
            <person name="Utterback T.R."/>
            <person name="Shu C.L."/>
            <person name="Osoegawa K."/>
            <person name="de Jong P.J."/>
            <person name="Hrdy I."/>
            <person name="Horvathova L."/>
            <person name="Zubacova Z."/>
            <person name="Dolezal P."/>
            <person name="Malik S.B."/>
            <person name="Logsdon J.M. Jr."/>
            <person name="Henze K."/>
            <person name="Gupta A."/>
            <person name="Wang C.C."/>
            <person name="Dunne R.L."/>
            <person name="Upcroft J.A."/>
            <person name="Upcroft P."/>
            <person name="White O."/>
            <person name="Salzberg S.L."/>
            <person name="Tang P."/>
            <person name="Chiu C.-H."/>
            <person name="Lee Y.-S."/>
            <person name="Embley T.M."/>
            <person name="Coombs G.H."/>
            <person name="Mottram J.C."/>
            <person name="Tachezy J."/>
            <person name="Fraser-Liggett C.M."/>
            <person name="Johnson P.J."/>
        </authorList>
    </citation>
    <scope>NUCLEOTIDE SEQUENCE [LARGE SCALE GENOMIC DNA]</scope>
    <source>
        <strain evidence="2">G3</strain>
    </source>
</reference>
<protein>
    <recommendedName>
        <fullName evidence="1">Vps16 N-terminal domain-containing protein</fullName>
    </recommendedName>
</protein>
<proteinExistence type="predicted"/>
<reference evidence="2" key="1">
    <citation type="submission" date="2006-10" db="EMBL/GenBank/DDBJ databases">
        <authorList>
            <person name="Amadeo P."/>
            <person name="Zhao Q."/>
            <person name="Wortman J."/>
            <person name="Fraser-Liggett C."/>
            <person name="Carlton J."/>
        </authorList>
    </citation>
    <scope>NUCLEOTIDE SEQUENCE</scope>
    <source>
        <strain evidence="2">G3</strain>
    </source>
</reference>
<name>A2F2H2_TRIV3</name>
<dbReference type="Pfam" id="PF04841">
    <property type="entry name" value="Vps16_N"/>
    <property type="match status" value="1"/>
</dbReference>
<evidence type="ECO:0000259" key="1">
    <source>
        <dbReference type="Pfam" id="PF04841"/>
    </source>
</evidence>
<dbReference type="InterPro" id="IPR006926">
    <property type="entry name" value="Vps16_N"/>
</dbReference>
<dbReference type="InParanoid" id="A2F2H2"/>
<dbReference type="SMR" id="A2F2H2"/>
<dbReference type="VEuPathDB" id="TrichDB:TVAG_265750"/>
<dbReference type="GO" id="GO:0005768">
    <property type="term" value="C:endosome"/>
    <property type="evidence" value="ECO:0000318"/>
    <property type="project" value="GO_Central"/>
</dbReference>
<dbReference type="RefSeq" id="XP_001313801.1">
    <property type="nucleotide sequence ID" value="XM_001313800.1"/>
</dbReference>
<dbReference type="VEuPathDB" id="TrichDB:TVAGG3_0980470"/>
<organism evidence="2 3">
    <name type="scientific">Trichomonas vaginalis (strain ATCC PRA-98 / G3)</name>
    <dbReference type="NCBI Taxonomy" id="412133"/>
    <lineage>
        <taxon>Eukaryota</taxon>
        <taxon>Metamonada</taxon>
        <taxon>Parabasalia</taxon>
        <taxon>Trichomonadida</taxon>
        <taxon>Trichomonadidae</taxon>
        <taxon>Trichomonas</taxon>
    </lineage>
</organism>
<dbReference type="KEGG" id="tva:4758698"/>
<dbReference type="InterPro" id="IPR016534">
    <property type="entry name" value="VPS16"/>
</dbReference>
<dbReference type="PANTHER" id="PTHR12811:SF0">
    <property type="entry name" value="VACUOLAR PROTEIN SORTING-ASSOCIATED PROTEIN 16 HOMOLOG"/>
    <property type="match status" value="1"/>
</dbReference>